<dbReference type="Proteomes" id="UP000837857">
    <property type="component" value="Chromosome 20"/>
</dbReference>
<feature type="non-terminal residue" evidence="2">
    <location>
        <position position="104"/>
    </location>
</feature>
<feature type="compositionally biased region" description="Basic and acidic residues" evidence="1">
    <location>
        <begin position="16"/>
        <end position="28"/>
    </location>
</feature>
<evidence type="ECO:0000256" key="1">
    <source>
        <dbReference type="SAM" id="MobiDB-lite"/>
    </source>
</evidence>
<protein>
    <submittedName>
        <fullName evidence="2">Uncharacterized protein</fullName>
    </submittedName>
</protein>
<dbReference type="EMBL" id="OW152832">
    <property type="protein sequence ID" value="CAH2051619.1"/>
    <property type="molecule type" value="Genomic_DNA"/>
</dbReference>
<name>A0ABN8IDR7_9NEOP</name>
<keyword evidence="3" id="KW-1185">Reference proteome</keyword>
<evidence type="ECO:0000313" key="2">
    <source>
        <dbReference type="EMBL" id="CAH2051619.1"/>
    </source>
</evidence>
<gene>
    <name evidence="2" type="ORF">IPOD504_LOCUS7857</name>
</gene>
<proteinExistence type="predicted"/>
<organism evidence="2 3">
    <name type="scientific">Iphiclides podalirius</name>
    <name type="common">scarce swallowtail</name>
    <dbReference type="NCBI Taxonomy" id="110791"/>
    <lineage>
        <taxon>Eukaryota</taxon>
        <taxon>Metazoa</taxon>
        <taxon>Ecdysozoa</taxon>
        <taxon>Arthropoda</taxon>
        <taxon>Hexapoda</taxon>
        <taxon>Insecta</taxon>
        <taxon>Pterygota</taxon>
        <taxon>Neoptera</taxon>
        <taxon>Endopterygota</taxon>
        <taxon>Lepidoptera</taxon>
        <taxon>Glossata</taxon>
        <taxon>Ditrysia</taxon>
        <taxon>Papilionoidea</taxon>
        <taxon>Papilionidae</taxon>
        <taxon>Papilioninae</taxon>
        <taxon>Iphiclides</taxon>
    </lineage>
</organism>
<accession>A0ABN8IDR7</accession>
<feature type="compositionally biased region" description="Polar residues" evidence="1">
    <location>
        <begin position="1"/>
        <end position="15"/>
    </location>
</feature>
<feature type="region of interest" description="Disordered" evidence="1">
    <location>
        <begin position="1"/>
        <end position="52"/>
    </location>
</feature>
<reference evidence="2" key="1">
    <citation type="submission" date="2022-03" db="EMBL/GenBank/DDBJ databases">
        <authorList>
            <person name="Martin H S."/>
        </authorList>
    </citation>
    <scope>NUCLEOTIDE SEQUENCE</scope>
</reference>
<evidence type="ECO:0000313" key="3">
    <source>
        <dbReference type="Proteomes" id="UP000837857"/>
    </source>
</evidence>
<sequence>MISNIESRSMLTNAEQRVDQKEYERSNDIQRGAKTWPRETALPKRSVPDPCHRARDRVRPFWRIHFDLSMRQSLLNQLREPSGSSVIGASLDRRSPPIASFIGA</sequence>